<sequence>MDTVLHIIAFGPKHYFGNKWYVLDGFVVFVTAVLEFVVHPLVHVDHSSDSEHARLLSSDEDSSSSHSSAETTTEAIAALLIIMRTWRFIRLVHGVAFSEKLRNDEIHKLEKEERMLETELTHAVEHDGKLASENERLKKRVLELEKRLEETIEKTTKV</sequence>
<evidence type="ECO:0000256" key="2">
    <source>
        <dbReference type="ARBA" id="ARBA00015897"/>
    </source>
</evidence>
<reference evidence="15" key="1">
    <citation type="submission" date="2022-07" db="EMBL/GenBank/DDBJ databases">
        <title>Genome analysis of Parmales, a sister group of diatoms, reveals the evolutionary specialization of diatoms from phago-mixotrophs to photoautotrophs.</title>
        <authorList>
            <person name="Ban H."/>
            <person name="Sato S."/>
            <person name="Yoshikawa S."/>
            <person name="Kazumasa Y."/>
            <person name="Nakamura Y."/>
            <person name="Ichinomiya M."/>
            <person name="Saitoh K."/>
            <person name="Sato N."/>
            <person name="Blanc-Mathieu R."/>
            <person name="Endo H."/>
            <person name="Kuwata A."/>
            <person name="Ogata H."/>
        </authorList>
    </citation>
    <scope>NUCLEOTIDE SEQUENCE</scope>
</reference>
<evidence type="ECO:0000256" key="4">
    <source>
        <dbReference type="ARBA" id="ARBA00022475"/>
    </source>
</evidence>
<dbReference type="PANTHER" id="PTHR46480">
    <property type="entry name" value="F20B24.22"/>
    <property type="match status" value="1"/>
</dbReference>
<dbReference type="Pfam" id="PF00520">
    <property type="entry name" value="Ion_trans"/>
    <property type="match status" value="1"/>
</dbReference>
<dbReference type="GO" id="GO:0005886">
    <property type="term" value="C:plasma membrane"/>
    <property type="evidence" value="ECO:0007669"/>
    <property type="project" value="UniProtKB-SubCell"/>
</dbReference>
<proteinExistence type="predicted"/>
<keyword evidence="7 13" id="KW-1133">Transmembrane helix</keyword>
<feature type="transmembrane region" description="Helical" evidence="13">
    <location>
        <begin position="20"/>
        <end position="38"/>
    </location>
</feature>
<dbReference type="GO" id="GO:0034702">
    <property type="term" value="C:monoatomic ion channel complex"/>
    <property type="evidence" value="ECO:0007669"/>
    <property type="project" value="UniProtKB-KW"/>
</dbReference>
<keyword evidence="8" id="KW-0175">Coiled coil</keyword>
<dbReference type="EMBL" id="BRXZ01002037">
    <property type="protein sequence ID" value="GMH52843.1"/>
    <property type="molecule type" value="Genomic_DNA"/>
</dbReference>
<dbReference type="PANTHER" id="PTHR46480:SF1">
    <property type="entry name" value="VOLTAGE-GATED HYDROGEN CHANNEL 1"/>
    <property type="match status" value="1"/>
</dbReference>
<evidence type="ECO:0000313" key="15">
    <source>
        <dbReference type="EMBL" id="GMH52843.1"/>
    </source>
</evidence>
<evidence type="ECO:0000256" key="1">
    <source>
        <dbReference type="ARBA" id="ARBA00004651"/>
    </source>
</evidence>
<evidence type="ECO:0000256" key="9">
    <source>
        <dbReference type="ARBA" id="ARBA00023065"/>
    </source>
</evidence>
<keyword evidence="11" id="KW-0407">Ion channel</keyword>
<dbReference type="OrthoDB" id="427456at2759"/>
<keyword evidence="3" id="KW-0813">Transport</keyword>
<evidence type="ECO:0000256" key="10">
    <source>
        <dbReference type="ARBA" id="ARBA00023136"/>
    </source>
</evidence>
<dbReference type="InterPro" id="IPR031846">
    <property type="entry name" value="Hvcn1"/>
</dbReference>
<evidence type="ECO:0000256" key="6">
    <source>
        <dbReference type="ARBA" id="ARBA00022882"/>
    </source>
</evidence>
<evidence type="ECO:0000256" key="11">
    <source>
        <dbReference type="ARBA" id="ARBA00023303"/>
    </source>
</evidence>
<keyword evidence="16" id="KW-1185">Reference proteome</keyword>
<dbReference type="Proteomes" id="UP001165082">
    <property type="component" value="Unassembled WGS sequence"/>
</dbReference>
<evidence type="ECO:0000256" key="7">
    <source>
        <dbReference type="ARBA" id="ARBA00022989"/>
    </source>
</evidence>
<comment type="caution">
    <text evidence="15">The sequence shown here is derived from an EMBL/GenBank/DDBJ whole genome shotgun (WGS) entry which is preliminary data.</text>
</comment>
<keyword evidence="10 13" id="KW-0472">Membrane</keyword>
<evidence type="ECO:0000259" key="14">
    <source>
        <dbReference type="Pfam" id="PF00520"/>
    </source>
</evidence>
<comment type="subcellular location">
    <subcellularLocation>
        <location evidence="1">Cell membrane</location>
        <topology evidence="1">Multi-pass membrane protein</topology>
    </subcellularLocation>
</comment>
<evidence type="ECO:0000256" key="3">
    <source>
        <dbReference type="ARBA" id="ARBA00022448"/>
    </source>
</evidence>
<feature type="domain" description="Ion transport" evidence="14">
    <location>
        <begin position="2"/>
        <end position="103"/>
    </location>
</feature>
<accession>A0A9W7DW36</accession>
<dbReference type="Gene3D" id="1.20.120.350">
    <property type="entry name" value="Voltage-gated potassium channels. Chain C"/>
    <property type="match status" value="1"/>
</dbReference>
<name>A0A9W7DW36_9STRA</name>
<keyword evidence="9" id="KW-0406">Ion transport</keyword>
<keyword evidence="6" id="KW-0851">Voltage-gated channel</keyword>
<evidence type="ECO:0000256" key="5">
    <source>
        <dbReference type="ARBA" id="ARBA00022692"/>
    </source>
</evidence>
<protein>
    <recommendedName>
        <fullName evidence="2">Voltage-gated hydrogen channel 1</fullName>
    </recommendedName>
    <alternativeName>
        <fullName evidence="12">Hydrogen voltage-gated channel 1</fullName>
    </alternativeName>
</protein>
<evidence type="ECO:0000313" key="16">
    <source>
        <dbReference type="Proteomes" id="UP001165082"/>
    </source>
</evidence>
<keyword evidence="4" id="KW-1003">Cell membrane</keyword>
<organism evidence="15 16">
    <name type="scientific">Triparma retinervis</name>
    <dbReference type="NCBI Taxonomy" id="2557542"/>
    <lineage>
        <taxon>Eukaryota</taxon>
        <taxon>Sar</taxon>
        <taxon>Stramenopiles</taxon>
        <taxon>Ochrophyta</taxon>
        <taxon>Bolidophyceae</taxon>
        <taxon>Parmales</taxon>
        <taxon>Triparmaceae</taxon>
        <taxon>Triparma</taxon>
    </lineage>
</organism>
<evidence type="ECO:0000256" key="12">
    <source>
        <dbReference type="ARBA" id="ARBA00031989"/>
    </source>
</evidence>
<dbReference type="InterPro" id="IPR027359">
    <property type="entry name" value="Volt_channel_dom_sf"/>
</dbReference>
<evidence type="ECO:0000256" key="8">
    <source>
        <dbReference type="ARBA" id="ARBA00023054"/>
    </source>
</evidence>
<gene>
    <name evidence="15" type="ORF">TrRE_jg11233</name>
</gene>
<dbReference type="InterPro" id="IPR005821">
    <property type="entry name" value="Ion_trans_dom"/>
</dbReference>
<evidence type="ECO:0000256" key="13">
    <source>
        <dbReference type="SAM" id="Phobius"/>
    </source>
</evidence>
<dbReference type="GO" id="GO:0030171">
    <property type="term" value="F:voltage-gated proton channel activity"/>
    <property type="evidence" value="ECO:0007669"/>
    <property type="project" value="InterPro"/>
</dbReference>
<keyword evidence="5 13" id="KW-0812">Transmembrane</keyword>
<dbReference type="AlphaFoldDB" id="A0A9W7DW36"/>